<accession>A0AAD1KN79</accession>
<protein>
    <submittedName>
        <fullName evidence="1">Uncharacterized protein</fullName>
    </submittedName>
</protein>
<dbReference type="Proteomes" id="UP000825072">
    <property type="component" value="Chromosome 1"/>
</dbReference>
<gene>
    <name evidence="1" type="ORF">KB1_01690</name>
</gene>
<name>A0AAD1KN79_9ACTN</name>
<sequence>MPGPADRLSPSASYGAPLALIKNGKNANGSTATAGLRNYLRTAESGRIIHLRSRCVYFSETTEFAEEILDAEESEYRCQKS</sequence>
<evidence type="ECO:0000313" key="1">
    <source>
        <dbReference type="EMBL" id="BCY24179.1"/>
    </source>
</evidence>
<organism evidence="1 2">
    <name type="scientific">Cutibacterium modestum</name>
    <dbReference type="NCBI Taxonomy" id="2559073"/>
    <lineage>
        <taxon>Bacteria</taxon>
        <taxon>Bacillati</taxon>
        <taxon>Actinomycetota</taxon>
        <taxon>Actinomycetes</taxon>
        <taxon>Propionibacteriales</taxon>
        <taxon>Propionibacteriaceae</taxon>
        <taxon>Cutibacterium</taxon>
    </lineage>
</organism>
<proteinExistence type="predicted"/>
<evidence type="ECO:0000313" key="2">
    <source>
        <dbReference type="Proteomes" id="UP000825072"/>
    </source>
</evidence>
<reference evidence="1" key="1">
    <citation type="submission" date="2021-06" db="EMBL/GenBank/DDBJ databases">
        <title>Genome sequence of Cutibacterium modestum strain KB17-24694.</title>
        <authorList>
            <person name="Dekio I."/>
            <person name="Asahina A."/>
            <person name="Nishida M."/>
        </authorList>
    </citation>
    <scope>NUCLEOTIDE SEQUENCE</scope>
    <source>
        <strain evidence="1">KB17-24694</strain>
    </source>
</reference>
<dbReference type="AlphaFoldDB" id="A0AAD1KN79"/>
<dbReference type="EMBL" id="AP024747">
    <property type="protein sequence ID" value="BCY24179.1"/>
    <property type="molecule type" value="Genomic_DNA"/>
</dbReference>